<sequence length="351" mass="38741">MSDLAEDIPMSRRITIVDIARVADVSTATVDRVLNGRSGVKAATIKRVMKAAAELGYVDESDERARDLRPLSPVSFILPQGNNRYITMLGRMIAEMAPQLERFSIKPTVEYISSFNPDLLAKALHRHAKTADAVAFMGIEHPVVREAVNRIAASGKPVMTLISDVASPARTAYFGLDNRAAGRMAGYLLARFIHRRPAKVAMIAGSLSYRAHGEREMGFLDILQELYPDIEVVGLREGHDDEALNYRQMRTLLSHHPDLDGIYNIGGGASGVGRALKDARRDQDVVFVGHGLTSDTREFLLDGTMDAVITQSAQDTVIKCASLLRDLREGRRDDGFADPMRIEVIFRENLP</sequence>
<dbReference type="SMART" id="SM00354">
    <property type="entry name" value="HTH_LACI"/>
    <property type="match status" value="1"/>
</dbReference>
<dbReference type="Pfam" id="PF13407">
    <property type="entry name" value="Peripla_BP_4"/>
    <property type="match status" value="1"/>
</dbReference>
<name>A0A370HGR0_9HYPH</name>
<keyword evidence="2" id="KW-0238">DNA-binding</keyword>
<feature type="domain" description="HTH lacI-type" evidence="4">
    <location>
        <begin position="14"/>
        <end position="70"/>
    </location>
</feature>
<accession>A0A370HGR0</accession>
<evidence type="ECO:0000259" key="4">
    <source>
        <dbReference type="PROSITE" id="PS50932"/>
    </source>
</evidence>
<keyword evidence="1" id="KW-0805">Transcription regulation</keyword>
<dbReference type="InterPro" id="IPR000843">
    <property type="entry name" value="HTH_LacI"/>
</dbReference>
<keyword evidence="6" id="KW-1185">Reference proteome</keyword>
<evidence type="ECO:0000256" key="2">
    <source>
        <dbReference type="ARBA" id="ARBA00023125"/>
    </source>
</evidence>
<dbReference type="InterPro" id="IPR010982">
    <property type="entry name" value="Lambda_DNA-bd_dom_sf"/>
</dbReference>
<dbReference type="GO" id="GO:0000976">
    <property type="term" value="F:transcription cis-regulatory region binding"/>
    <property type="evidence" value="ECO:0007669"/>
    <property type="project" value="TreeGrafter"/>
</dbReference>
<evidence type="ECO:0000313" key="6">
    <source>
        <dbReference type="Proteomes" id="UP000254925"/>
    </source>
</evidence>
<keyword evidence="3" id="KW-0804">Transcription</keyword>
<evidence type="ECO:0000256" key="3">
    <source>
        <dbReference type="ARBA" id="ARBA00023163"/>
    </source>
</evidence>
<dbReference type="GO" id="GO:0003700">
    <property type="term" value="F:DNA-binding transcription factor activity"/>
    <property type="evidence" value="ECO:0007669"/>
    <property type="project" value="TreeGrafter"/>
</dbReference>
<protein>
    <submittedName>
        <fullName evidence="5">LacI family transcriptional regulator</fullName>
    </submittedName>
</protein>
<dbReference type="Gene3D" id="3.40.50.2300">
    <property type="match status" value="2"/>
</dbReference>
<evidence type="ECO:0000313" key="5">
    <source>
        <dbReference type="EMBL" id="RDI56374.1"/>
    </source>
</evidence>
<organism evidence="5 6">
    <name type="scientific">Microvirga subterranea</name>
    <dbReference type="NCBI Taxonomy" id="186651"/>
    <lineage>
        <taxon>Bacteria</taxon>
        <taxon>Pseudomonadati</taxon>
        <taxon>Pseudomonadota</taxon>
        <taxon>Alphaproteobacteria</taxon>
        <taxon>Hyphomicrobiales</taxon>
        <taxon>Methylobacteriaceae</taxon>
        <taxon>Microvirga</taxon>
    </lineage>
</organism>
<dbReference type="CDD" id="cd06307">
    <property type="entry name" value="PBP1_sugar_binding"/>
    <property type="match status" value="1"/>
</dbReference>
<dbReference type="InterPro" id="IPR028082">
    <property type="entry name" value="Peripla_BP_I"/>
</dbReference>
<dbReference type="PROSITE" id="PS50932">
    <property type="entry name" value="HTH_LACI_2"/>
    <property type="match status" value="1"/>
</dbReference>
<dbReference type="SUPFAM" id="SSF47413">
    <property type="entry name" value="lambda repressor-like DNA-binding domains"/>
    <property type="match status" value="1"/>
</dbReference>
<dbReference type="PROSITE" id="PS00356">
    <property type="entry name" value="HTH_LACI_1"/>
    <property type="match status" value="1"/>
</dbReference>
<dbReference type="EMBL" id="QQBB01000009">
    <property type="protein sequence ID" value="RDI56374.1"/>
    <property type="molecule type" value="Genomic_DNA"/>
</dbReference>
<dbReference type="SUPFAM" id="SSF53822">
    <property type="entry name" value="Periplasmic binding protein-like I"/>
    <property type="match status" value="1"/>
</dbReference>
<evidence type="ECO:0000256" key="1">
    <source>
        <dbReference type="ARBA" id="ARBA00023015"/>
    </source>
</evidence>
<dbReference type="CDD" id="cd01392">
    <property type="entry name" value="HTH_LacI"/>
    <property type="match status" value="1"/>
</dbReference>
<reference evidence="5 6" key="1">
    <citation type="submission" date="2018-07" db="EMBL/GenBank/DDBJ databases">
        <title>Genomic Encyclopedia of Type Strains, Phase IV (KMG-IV): sequencing the most valuable type-strain genomes for metagenomic binning, comparative biology and taxonomic classification.</title>
        <authorList>
            <person name="Goeker M."/>
        </authorList>
    </citation>
    <scope>NUCLEOTIDE SEQUENCE [LARGE SCALE GENOMIC DNA]</scope>
    <source>
        <strain evidence="5 6">DSM 14364</strain>
    </source>
</reference>
<dbReference type="InterPro" id="IPR025997">
    <property type="entry name" value="SBP_2_dom"/>
</dbReference>
<dbReference type="Pfam" id="PF00356">
    <property type="entry name" value="LacI"/>
    <property type="match status" value="1"/>
</dbReference>
<dbReference type="PANTHER" id="PTHR30146">
    <property type="entry name" value="LACI-RELATED TRANSCRIPTIONAL REPRESSOR"/>
    <property type="match status" value="1"/>
</dbReference>
<gene>
    <name evidence="5" type="ORF">DES45_10958</name>
</gene>
<dbReference type="PANTHER" id="PTHR30146:SF152">
    <property type="entry name" value="TRANSCRIPTIONAL REGULATORY PROTEIN"/>
    <property type="match status" value="1"/>
</dbReference>
<dbReference type="OrthoDB" id="9805774at2"/>
<dbReference type="AlphaFoldDB" id="A0A370HGR0"/>
<proteinExistence type="predicted"/>
<dbReference type="Proteomes" id="UP000254925">
    <property type="component" value="Unassembled WGS sequence"/>
</dbReference>
<dbReference type="Gene3D" id="1.10.260.40">
    <property type="entry name" value="lambda repressor-like DNA-binding domains"/>
    <property type="match status" value="1"/>
</dbReference>
<comment type="caution">
    <text evidence="5">The sequence shown here is derived from an EMBL/GenBank/DDBJ whole genome shotgun (WGS) entry which is preliminary data.</text>
</comment>